<dbReference type="AlphaFoldDB" id="A0A1A8W0T8"/>
<reference evidence="1" key="1">
    <citation type="submission" date="2016-05" db="EMBL/GenBank/DDBJ databases">
        <authorList>
            <person name="Lavstsen T."/>
            <person name="Jespersen J.S."/>
        </authorList>
    </citation>
    <scope>NUCLEOTIDE SEQUENCE [LARGE SCALE GENOMIC DNA]</scope>
</reference>
<dbReference type="Proteomes" id="UP000078560">
    <property type="component" value="Unassembled WGS sequence"/>
</dbReference>
<sequence length="148" mass="17203">MFNSKWNDVNKLSHFSKNRDVDRNFNNELILEGILKNDELIQKRINENCLKKEEIPCKKHKFVGGYFKCEDAYNANSLKPMLIGHLKTFNKASTYEELSSIIDKYSISEIFNLVNKQAPVNFTCTKKGDPIHRISYKLGCKYTKSSEN</sequence>
<protein>
    <submittedName>
        <fullName evidence="1">Uncharacterized protein</fullName>
    </submittedName>
</protein>
<evidence type="ECO:0000313" key="3">
    <source>
        <dbReference type="Proteomes" id="UP000078546"/>
    </source>
</evidence>
<evidence type="ECO:0000313" key="4">
    <source>
        <dbReference type="Proteomes" id="UP000078560"/>
    </source>
</evidence>
<accession>A0A1A8W0T8</accession>
<evidence type="ECO:0000313" key="1">
    <source>
        <dbReference type="EMBL" id="SBS84762.1"/>
    </source>
</evidence>
<organism evidence="1 4">
    <name type="scientific">Plasmodium ovale curtisi</name>
    <dbReference type="NCBI Taxonomy" id="864141"/>
    <lineage>
        <taxon>Eukaryota</taxon>
        <taxon>Sar</taxon>
        <taxon>Alveolata</taxon>
        <taxon>Apicomplexa</taxon>
        <taxon>Aconoidasida</taxon>
        <taxon>Haemosporida</taxon>
        <taxon>Plasmodiidae</taxon>
        <taxon>Plasmodium</taxon>
        <taxon>Plasmodium (Plasmodium)</taxon>
    </lineage>
</organism>
<reference evidence="3 4" key="2">
    <citation type="submission" date="2016-05" db="EMBL/GenBank/DDBJ databases">
        <authorList>
            <person name="Naeem Raeece"/>
        </authorList>
    </citation>
    <scope>NUCLEOTIDE SEQUENCE [LARGE SCALE GENOMIC DNA]</scope>
</reference>
<dbReference type="EMBL" id="FLQV01003292">
    <property type="protein sequence ID" value="SBT02327.1"/>
    <property type="molecule type" value="Genomic_DNA"/>
</dbReference>
<dbReference type="Proteomes" id="UP000078546">
    <property type="component" value="Unassembled WGS sequence"/>
</dbReference>
<proteinExistence type="predicted"/>
<name>A0A1A8W0T8_PLAOA</name>
<evidence type="ECO:0000313" key="2">
    <source>
        <dbReference type="EMBL" id="SBT02327.1"/>
    </source>
</evidence>
<dbReference type="EMBL" id="FLQU01000376">
    <property type="protein sequence ID" value="SBS84762.1"/>
    <property type="molecule type" value="Genomic_DNA"/>
</dbReference>
<gene>
    <name evidence="2" type="ORF">POVCU1_075590</name>
    <name evidence="1" type="ORF">POVCU2_0027850</name>
</gene>